<organism evidence="2 3">
    <name type="scientific">Methylomicrobium album BG8</name>
    <dbReference type="NCBI Taxonomy" id="686340"/>
    <lineage>
        <taxon>Bacteria</taxon>
        <taxon>Pseudomonadati</taxon>
        <taxon>Pseudomonadota</taxon>
        <taxon>Gammaproteobacteria</taxon>
        <taxon>Methylococcales</taxon>
        <taxon>Methylococcaceae</taxon>
        <taxon>Methylomicrobium</taxon>
    </lineage>
</organism>
<proteinExistence type="predicted"/>
<dbReference type="STRING" id="686340.Metal_1596"/>
<keyword evidence="3" id="KW-1185">Reference proteome</keyword>
<accession>H8GLL1</accession>
<dbReference type="AlphaFoldDB" id="H8GLL1"/>
<dbReference type="RefSeq" id="WP_005371174.1">
    <property type="nucleotide sequence ID" value="NZ_CM001475.1"/>
</dbReference>
<dbReference type="Proteomes" id="UP000005090">
    <property type="component" value="Chromosome"/>
</dbReference>
<dbReference type="InterPro" id="IPR014914">
    <property type="entry name" value="RES_dom"/>
</dbReference>
<name>H8GLL1_METAL</name>
<dbReference type="HOGENOM" id="CLU_074555_1_0_6"/>
<dbReference type="EMBL" id="CM001475">
    <property type="protein sequence ID" value="EIC29376.1"/>
    <property type="molecule type" value="Genomic_DNA"/>
</dbReference>
<dbReference type="eggNOG" id="COG5654">
    <property type="taxonomic scope" value="Bacteria"/>
</dbReference>
<evidence type="ECO:0000313" key="2">
    <source>
        <dbReference type="EMBL" id="EIC29376.1"/>
    </source>
</evidence>
<gene>
    <name evidence="2" type="ORF">Metal_1596</name>
</gene>
<feature type="domain" description="RES" evidence="1">
    <location>
        <begin position="82"/>
        <end position="211"/>
    </location>
</feature>
<reference evidence="2 3" key="1">
    <citation type="journal article" date="2013" name="Genome Announc.">
        <title>Genome Sequence of the Obligate Gammaproteobacterial Methanotroph Methylomicrobium album Strain BG8.</title>
        <authorList>
            <person name="Kits K.D."/>
            <person name="Kalyuzhnaya M.G."/>
            <person name="Klotz M.G."/>
            <person name="Jetten M.S."/>
            <person name="Op den Camp H.J."/>
            <person name="Vuilleumier S."/>
            <person name="Bringel F."/>
            <person name="Dispirito A.A."/>
            <person name="Murrell J.C."/>
            <person name="Bruce D."/>
            <person name="Cheng J.F."/>
            <person name="Copeland A."/>
            <person name="Goodwin L."/>
            <person name="Hauser L."/>
            <person name="Lajus A."/>
            <person name="Land M.L."/>
            <person name="Lapidus A."/>
            <person name="Lucas S."/>
            <person name="Medigue C."/>
            <person name="Pitluck S."/>
            <person name="Woyke T."/>
            <person name="Zeytun A."/>
            <person name="Stein L.Y."/>
        </authorList>
    </citation>
    <scope>NUCLEOTIDE SEQUENCE [LARGE SCALE GENOMIC DNA]</scope>
    <source>
        <strain evidence="2 3">BG8</strain>
    </source>
</reference>
<evidence type="ECO:0000259" key="1">
    <source>
        <dbReference type="SMART" id="SM00953"/>
    </source>
</evidence>
<protein>
    <submittedName>
        <fullName evidence="2">RES domain-containing protein</fullName>
    </submittedName>
</protein>
<evidence type="ECO:0000313" key="3">
    <source>
        <dbReference type="Proteomes" id="UP000005090"/>
    </source>
</evidence>
<dbReference type="Pfam" id="PF08808">
    <property type="entry name" value="RES"/>
    <property type="match status" value="1"/>
</dbReference>
<dbReference type="SMART" id="SM00953">
    <property type="entry name" value="RES"/>
    <property type="match status" value="1"/>
</dbReference>
<sequence length="238" mass="26793">MMNHMPTPPINRVVWRPCWRLVPSRFPPSGLFDRVAEPEDLDIVFAIEALTNDRLLDESGDIMRVPFEDRISGPGTTPIMAAFTHLTPEGSRFTDGTYGVYYAGSDMDTAIAETRFHKARFLAATNEPPIEIDMRSYASDLDSELHDIRKMQSRMPAIYTDDPESYSHPQALAKALHGTGSNGIVYDSVRYAGGECIAVFKPRVLSPVRQGPHFCYVWNGEAITEIYQKNRYQPGQSF</sequence>